<dbReference type="AlphaFoldDB" id="N9PJ57"/>
<reference evidence="1 2" key="1">
    <citation type="submission" date="2013-02" db="EMBL/GenBank/DDBJ databases">
        <title>The Genome Sequence of Acinetobacter sp. NIPH 1859.</title>
        <authorList>
            <consortium name="The Broad Institute Genome Sequencing Platform"/>
            <consortium name="The Broad Institute Genome Sequencing Center for Infectious Disease"/>
            <person name="Cerqueira G."/>
            <person name="Feldgarden M."/>
            <person name="Courvalin P."/>
            <person name="Perichon B."/>
            <person name="Grillot-Courvalin C."/>
            <person name="Clermont D."/>
            <person name="Rocha E."/>
            <person name="Yoon E.-J."/>
            <person name="Nemec A."/>
            <person name="Walker B."/>
            <person name="Young S.K."/>
            <person name="Zeng Q."/>
            <person name="Gargeya S."/>
            <person name="Fitzgerald M."/>
            <person name="Haas B."/>
            <person name="Abouelleil A."/>
            <person name="Alvarado L."/>
            <person name="Arachchi H.M."/>
            <person name="Berlin A.M."/>
            <person name="Chapman S.B."/>
            <person name="Dewar J."/>
            <person name="Goldberg J."/>
            <person name="Griggs A."/>
            <person name="Gujja S."/>
            <person name="Hansen M."/>
            <person name="Howarth C."/>
            <person name="Imamovic A."/>
            <person name="Larimer J."/>
            <person name="McCowan C."/>
            <person name="Murphy C."/>
            <person name="Neiman D."/>
            <person name="Pearson M."/>
            <person name="Priest M."/>
            <person name="Roberts A."/>
            <person name="Saif S."/>
            <person name="Shea T."/>
            <person name="Sisk P."/>
            <person name="Sykes S."/>
            <person name="Wortman J."/>
            <person name="Nusbaum C."/>
            <person name="Birren B."/>
        </authorList>
    </citation>
    <scope>NUCLEOTIDE SEQUENCE [LARGE SCALE GENOMIC DNA]</scope>
    <source>
        <strain evidence="1 2">NIPH 1859</strain>
    </source>
</reference>
<gene>
    <name evidence="1" type="ORF">F889_02138</name>
</gene>
<dbReference type="EMBL" id="APRZ01000017">
    <property type="protein sequence ID" value="ENX33478.1"/>
    <property type="molecule type" value="Genomic_DNA"/>
</dbReference>
<sequence>MSICKKSESGAWIEMCPSLTKVTNEQIGDIESQVRVRISDQKRKLVIAAGRFKKNKVQLNYCPFCGADVFTEFGDEEPQQ</sequence>
<keyword evidence="2" id="KW-1185">Reference proteome</keyword>
<evidence type="ECO:0000313" key="1">
    <source>
        <dbReference type="EMBL" id="ENX33478.1"/>
    </source>
</evidence>
<dbReference type="HOGENOM" id="CLU_2566062_0_0_6"/>
<comment type="caution">
    <text evidence="1">The sequence shown here is derived from an EMBL/GenBank/DDBJ whole genome shotgun (WGS) entry which is preliminary data.</text>
</comment>
<protein>
    <submittedName>
        <fullName evidence="1">Uncharacterized protein</fullName>
    </submittedName>
</protein>
<accession>N9PJ57</accession>
<organism evidence="1 2">
    <name type="scientific">Acinetobacter colistiniresistens</name>
    <dbReference type="NCBI Taxonomy" id="280145"/>
    <lineage>
        <taxon>Bacteria</taxon>
        <taxon>Pseudomonadati</taxon>
        <taxon>Pseudomonadota</taxon>
        <taxon>Gammaproteobacteria</taxon>
        <taxon>Moraxellales</taxon>
        <taxon>Moraxellaceae</taxon>
        <taxon>Acinetobacter</taxon>
    </lineage>
</organism>
<dbReference type="OrthoDB" id="7065401at2"/>
<proteinExistence type="predicted"/>
<dbReference type="RefSeq" id="WP_005273928.1">
    <property type="nucleotide sequence ID" value="NZ_KB850195.1"/>
</dbReference>
<evidence type="ECO:0000313" key="2">
    <source>
        <dbReference type="Proteomes" id="UP000013009"/>
    </source>
</evidence>
<dbReference type="Proteomes" id="UP000013009">
    <property type="component" value="Unassembled WGS sequence"/>
</dbReference>
<name>N9PJ57_9GAMM</name>